<reference evidence="9" key="1">
    <citation type="journal article" date="2019" name="Curr. Biol.">
        <title>Genome Sequence of Striga asiatica Provides Insight into the Evolution of Plant Parasitism.</title>
        <authorList>
            <person name="Yoshida S."/>
            <person name="Kim S."/>
            <person name="Wafula E.K."/>
            <person name="Tanskanen J."/>
            <person name="Kim Y.M."/>
            <person name="Honaas L."/>
            <person name="Yang Z."/>
            <person name="Spallek T."/>
            <person name="Conn C.E."/>
            <person name="Ichihashi Y."/>
            <person name="Cheong K."/>
            <person name="Cui S."/>
            <person name="Der J.P."/>
            <person name="Gundlach H."/>
            <person name="Jiao Y."/>
            <person name="Hori C."/>
            <person name="Ishida J.K."/>
            <person name="Kasahara H."/>
            <person name="Kiba T."/>
            <person name="Kim M.S."/>
            <person name="Koo N."/>
            <person name="Laohavisit A."/>
            <person name="Lee Y.H."/>
            <person name="Lumba S."/>
            <person name="McCourt P."/>
            <person name="Mortimer J.C."/>
            <person name="Mutuku J.M."/>
            <person name="Nomura T."/>
            <person name="Sasaki-Sekimoto Y."/>
            <person name="Seto Y."/>
            <person name="Wang Y."/>
            <person name="Wakatake T."/>
            <person name="Sakakibara H."/>
            <person name="Demura T."/>
            <person name="Yamaguchi S."/>
            <person name="Yoneyama K."/>
            <person name="Manabe R.I."/>
            <person name="Nelson D.C."/>
            <person name="Schulman A.H."/>
            <person name="Timko M.P."/>
            <person name="dePamphilis C.W."/>
            <person name="Choi D."/>
            <person name="Shirasu K."/>
        </authorList>
    </citation>
    <scope>NUCLEOTIDE SEQUENCE [LARGE SCALE GENOMIC DNA]</scope>
    <source>
        <strain evidence="9">cv. UVA1</strain>
    </source>
</reference>
<dbReference type="EMBL" id="BKCP01005317">
    <property type="protein sequence ID" value="GER37300.1"/>
    <property type="molecule type" value="Genomic_DNA"/>
</dbReference>
<evidence type="ECO:0000313" key="9">
    <source>
        <dbReference type="Proteomes" id="UP000325081"/>
    </source>
</evidence>
<dbReference type="Pfam" id="PF03168">
    <property type="entry name" value="LEA_2"/>
    <property type="match status" value="1"/>
</dbReference>
<feature type="region of interest" description="Disordered" evidence="5">
    <location>
        <begin position="1"/>
        <end position="46"/>
    </location>
</feature>
<dbReference type="GO" id="GO:0098542">
    <property type="term" value="P:defense response to other organism"/>
    <property type="evidence" value="ECO:0007669"/>
    <property type="project" value="InterPro"/>
</dbReference>
<feature type="domain" description="Late embryogenesis abundant protein LEA-2 subgroup" evidence="7">
    <location>
        <begin position="113"/>
        <end position="218"/>
    </location>
</feature>
<feature type="transmembrane region" description="Helical" evidence="6">
    <location>
        <begin position="59"/>
        <end position="78"/>
    </location>
</feature>
<keyword evidence="3 6" id="KW-1133">Transmembrane helix</keyword>
<dbReference type="GO" id="GO:0009506">
    <property type="term" value="C:plasmodesma"/>
    <property type="evidence" value="ECO:0007669"/>
    <property type="project" value="TreeGrafter"/>
</dbReference>
<gene>
    <name evidence="8" type="ORF">STAS_13705</name>
</gene>
<evidence type="ECO:0000256" key="4">
    <source>
        <dbReference type="ARBA" id="ARBA00023136"/>
    </source>
</evidence>
<evidence type="ECO:0000256" key="6">
    <source>
        <dbReference type="SAM" id="Phobius"/>
    </source>
</evidence>
<proteinExistence type="predicted"/>
<evidence type="ECO:0000313" key="8">
    <source>
        <dbReference type="EMBL" id="GER37300.1"/>
    </source>
</evidence>
<organism evidence="8 9">
    <name type="scientific">Striga asiatica</name>
    <name type="common">Asiatic witchweed</name>
    <name type="synonym">Buchnera asiatica</name>
    <dbReference type="NCBI Taxonomy" id="4170"/>
    <lineage>
        <taxon>Eukaryota</taxon>
        <taxon>Viridiplantae</taxon>
        <taxon>Streptophyta</taxon>
        <taxon>Embryophyta</taxon>
        <taxon>Tracheophyta</taxon>
        <taxon>Spermatophyta</taxon>
        <taxon>Magnoliopsida</taxon>
        <taxon>eudicotyledons</taxon>
        <taxon>Gunneridae</taxon>
        <taxon>Pentapetalae</taxon>
        <taxon>asterids</taxon>
        <taxon>lamiids</taxon>
        <taxon>Lamiales</taxon>
        <taxon>Orobanchaceae</taxon>
        <taxon>Buchnereae</taxon>
        <taxon>Striga</taxon>
    </lineage>
</organism>
<dbReference type="Proteomes" id="UP000325081">
    <property type="component" value="Unassembled WGS sequence"/>
</dbReference>
<dbReference type="PANTHER" id="PTHR31415">
    <property type="entry name" value="OS05G0367900 PROTEIN"/>
    <property type="match status" value="1"/>
</dbReference>
<protein>
    <submittedName>
        <fullName evidence="8">Late embryogenesis abundant protein</fullName>
    </submittedName>
</protein>
<dbReference type="AlphaFoldDB" id="A0A5A7PWU4"/>
<evidence type="ECO:0000256" key="2">
    <source>
        <dbReference type="ARBA" id="ARBA00022692"/>
    </source>
</evidence>
<dbReference type="InterPro" id="IPR044839">
    <property type="entry name" value="NDR1-like"/>
</dbReference>
<sequence length="245" mass="26496">MADQYHQPQPSPEPTHHNHHQPDPPPQMTHDDDREKPPKKVSGYGFPPYVRRRETLSKAAAIILLLAATTVLILWLVYRPHQPKFHVISAALQQLNATYSPTPSVSAAVQLTVVARNPNRHVVLLYDNLSALVSYLGQPITPPAPLPPLRHGTKSTVALSPVLGGGGAVPAPPELVGQLLAAPDGGVAGMRLVIDGRIRYRADGPTFKRGWRGVRVRCDLVVGRLTVGFVGQLPLLKSPPCDVDA</sequence>
<keyword evidence="4 6" id="KW-0472">Membrane</keyword>
<evidence type="ECO:0000259" key="7">
    <source>
        <dbReference type="Pfam" id="PF03168"/>
    </source>
</evidence>
<comment type="subcellular location">
    <subcellularLocation>
        <location evidence="1">Membrane</location>
        <topology evidence="1">Single-pass membrane protein</topology>
    </subcellularLocation>
</comment>
<name>A0A5A7PWU4_STRAF</name>
<dbReference type="InterPro" id="IPR004864">
    <property type="entry name" value="LEA_2"/>
</dbReference>
<evidence type="ECO:0000256" key="5">
    <source>
        <dbReference type="SAM" id="MobiDB-lite"/>
    </source>
</evidence>
<feature type="compositionally biased region" description="Basic and acidic residues" evidence="5">
    <location>
        <begin position="29"/>
        <end position="38"/>
    </location>
</feature>
<comment type="caution">
    <text evidence="8">The sequence shown here is derived from an EMBL/GenBank/DDBJ whole genome shotgun (WGS) entry which is preliminary data.</text>
</comment>
<accession>A0A5A7PWU4</accession>
<keyword evidence="2 6" id="KW-0812">Transmembrane</keyword>
<dbReference type="PANTHER" id="PTHR31415:SF9">
    <property type="entry name" value="OS05G0367900 PROTEIN"/>
    <property type="match status" value="1"/>
</dbReference>
<evidence type="ECO:0000256" key="3">
    <source>
        <dbReference type="ARBA" id="ARBA00022989"/>
    </source>
</evidence>
<evidence type="ECO:0000256" key="1">
    <source>
        <dbReference type="ARBA" id="ARBA00004167"/>
    </source>
</evidence>
<dbReference type="OrthoDB" id="746161at2759"/>
<keyword evidence="9" id="KW-1185">Reference proteome</keyword>
<dbReference type="GO" id="GO:0005886">
    <property type="term" value="C:plasma membrane"/>
    <property type="evidence" value="ECO:0007669"/>
    <property type="project" value="TreeGrafter"/>
</dbReference>